<dbReference type="InterPro" id="IPR036005">
    <property type="entry name" value="Creatinase/aminopeptidase-like"/>
</dbReference>
<dbReference type="CDD" id="cd01066">
    <property type="entry name" value="APP_MetAP"/>
    <property type="match status" value="1"/>
</dbReference>
<evidence type="ECO:0000259" key="3">
    <source>
        <dbReference type="Pfam" id="PF01321"/>
    </source>
</evidence>
<dbReference type="Gene3D" id="3.90.230.10">
    <property type="entry name" value="Creatinase/methionine aminopeptidase superfamily"/>
    <property type="match status" value="1"/>
</dbReference>
<dbReference type="Gene3D" id="3.40.350.10">
    <property type="entry name" value="Creatinase/prolidase N-terminal domain"/>
    <property type="match status" value="1"/>
</dbReference>
<dbReference type="InterPro" id="IPR000994">
    <property type="entry name" value="Pept_M24"/>
</dbReference>
<protein>
    <submittedName>
        <fullName evidence="4">Aminopeptidase P family protein</fullName>
    </submittedName>
</protein>
<keyword evidence="4" id="KW-0031">Aminopeptidase</keyword>
<reference evidence="4 5" key="1">
    <citation type="submission" date="2019-01" db="EMBL/GenBank/DDBJ databases">
        <title>Egibacter rhizosphaerae EGI 80759T.</title>
        <authorList>
            <person name="Chen D.-D."/>
            <person name="Tian Y."/>
            <person name="Jiao J.-Y."/>
            <person name="Zhang X.-T."/>
            <person name="Zhang Y.-G."/>
            <person name="Zhang Y."/>
            <person name="Xiao M."/>
            <person name="Shu W.-S."/>
            <person name="Li W.-J."/>
        </authorList>
    </citation>
    <scope>NUCLEOTIDE SEQUENCE [LARGE SCALE GENOMIC DNA]</scope>
    <source>
        <strain evidence="4 5">EGI 80759</strain>
    </source>
</reference>
<dbReference type="AlphaFoldDB" id="A0A411YIF0"/>
<proteinExistence type="predicted"/>
<dbReference type="SUPFAM" id="SSF55920">
    <property type="entry name" value="Creatinase/aminopeptidase"/>
    <property type="match status" value="1"/>
</dbReference>
<dbReference type="InterPro" id="IPR050659">
    <property type="entry name" value="Peptidase_M24B"/>
</dbReference>
<name>A0A411YIF0_9ACTN</name>
<gene>
    <name evidence="4" type="ORF">ER308_15660</name>
</gene>
<dbReference type="PANTHER" id="PTHR46112:SF2">
    <property type="entry name" value="XAA-PRO AMINOPEPTIDASE P-RELATED"/>
    <property type="match status" value="1"/>
</dbReference>
<evidence type="ECO:0000256" key="1">
    <source>
        <dbReference type="SAM" id="MobiDB-lite"/>
    </source>
</evidence>
<evidence type="ECO:0000313" key="4">
    <source>
        <dbReference type="EMBL" id="QBI20866.1"/>
    </source>
</evidence>
<dbReference type="KEGG" id="erz:ER308_15660"/>
<dbReference type="InterPro" id="IPR029149">
    <property type="entry name" value="Creatin/AminoP/Spt16_N"/>
</dbReference>
<keyword evidence="5" id="KW-1185">Reference proteome</keyword>
<dbReference type="RefSeq" id="WP_131155859.1">
    <property type="nucleotide sequence ID" value="NZ_CP036402.1"/>
</dbReference>
<evidence type="ECO:0000313" key="5">
    <source>
        <dbReference type="Proteomes" id="UP000291469"/>
    </source>
</evidence>
<feature type="region of interest" description="Disordered" evidence="1">
    <location>
        <begin position="436"/>
        <end position="457"/>
    </location>
</feature>
<dbReference type="PANTHER" id="PTHR46112">
    <property type="entry name" value="AMINOPEPTIDASE"/>
    <property type="match status" value="1"/>
</dbReference>
<dbReference type="GO" id="GO:0004177">
    <property type="term" value="F:aminopeptidase activity"/>
    <property type="evidence" value="ECO:0007669"/>
    <property type="project" value="UniProtKB-KW"/>
</dbReference>
<sequence>MQQHGLGISSPGAMHAVEWESRVDMNRLRTDRIERMRDELRRSELGALLLFDQNNIRYATGTHIGNWARDKFFRCVLVMQDHDPILWDIGSAAKKHRLFAPWFDEDSWRAGISSWRGSIPEDVGVERTNAARVAGILHDAGLAGEPVGIDIVELPVLFALQGEGLEVRDAQGLMQRARRIKTADEIALLDQAAGLVDGVYEELFRYMRAGVRENDCVALVNRLLYERGSEEVENVNAISGERCSPHPHVFSDRSLRQWDTAYFDIMHSLNGYRTCYYRTFNVGGATQAQVDAYKRAREFIDRAIAEVKPGATSADVIQHFPAAHEFGFEDEEEAFGLQYCHGIGLSAWEQPLMSRYHSHEYPVEIEEGMVFALETYWPTEDGSAAARIEEEVVVTADGARIITRFPADELLVTGIQYWRGADLAVPASLEGVGFSQATMPVPSGNGAQTTQTAGATR</sequence>
<feature type="compositionally biased region" description="Low complexity" evidence="1">
    <location>
        <begin position="446"/>
        <end position="457"/>
    </location>
</feature>
<feature type="domain" description="Creatinase N-terminal" evidence="3">
    <location>
        <begin position="32"/>
        <end position="179"/>
    </location>
</feature>
<accession>A0A411YIF0</accession>
<dbReference type="Proteomes" id="UP000291469">
    <property type="component" value="Chromosome"/>
</dbReference>
<organism evidence="4 5">
    <name type="scientific">Egibacter rhizosphaerae</name>
    <dbReference type="NCBI Taxonomy" id="1670831"/>
    <lineage>
        <taxon>Bacteria</taxon>
        <taxon>Bacillati</taxon>
        <taxon>Actinomycetota</taxon>
        <taxon>Nitriliruptoria</taxon>
        <taxon>Egibacterales</taxon>
        <taxon>Egibacteraceae</taxon>
        <taxon>Egibacter</taxon>
    </lineage>
</organism>
<keyword evidence="4" id="KW-0645">Protease</keyword>
<dbReference type="OrthoDB" id="9806388at2"/>
<dbReference type="Pfam" id="PF00557">
    <property type="entry name" value="Peptidase_M24"/>
    <property type="match status" value="1"/>
</dbReference>
<keyword evidence="4" id="KW-0378">Hydrolase</keyword>
<evidence type="ECO:0000259" key="2">
    <source>
        <dbReference type="Pfam" id="PF00557"/>
    </source>
</evidence>
<feature type="domain" description="Peptidase M24" evidence="2">
    <location>
        <begin position="188"/>
        <end position="396"/>
    </location>
</feature>
<dbReference type="SUPFAM" id="SSF53092">
    <property type="entry name" value="Creatinase/prolidase N-terminal domain"/>
    <property type="match status" value="1"/>
</dbReference>
<dbReference type="InterPro" id="IPR000587">
    <property type="entry name" value="Creatinase_N"/>
</dbReference>
<dbReference type="Pfam" id="PF01321">
    <property type="entry name" value="Creatinase_N"/>
    <property type="match status" value="1"/>
</dbReference>
<dbReference type="EMBL" id="CP036402">
    <property type="protein sequence ID" value="QBI20866.1"/>
    <property type="molecule type" value="Genomic_DNA"/>
</dbReference>